<comment type="similarity">
    <text evidence="4">Belongs to the copper transporter (Ctr) (TC 1.A.56) family. SLC31A subfamily.</text>
</comment>
<keyword evidence="6" id="KW-1185">Reference proteome</keyword>
<evidence type="ECO:0000256" key="4">
    <source>
        <dbReference type="RuleBase" id="RU367022"/>
    </source>
</evidence>
<sequence>MPTVFVASTKLTLLFSWWSTDTVFSFLVTLLVLFSLTVLNQYLGALKFQLDQQKSRRESHEDVPHFDPLPSCWPRNRASKDRVSPLPMNIEFDDDSTTHTDAGPTIPSSGFRYRLCPDDTDRPNQITSDLKRWSAAKRRSWRQGCMLALFEGVRAFLSYTL</sequence>
<gene>
    <name evidence="5" type="ORF">N7458_004288</name>
</gene>
<dbReference type="GO" id="GO:0016020">
    <property type="term" value="C:membrane"/>
    <property type="evidence" value="ECO:0007669"/>
    <property type="project" value="UniProtKB-SubCell"/>
</dbReference>
<dbReference type="Pfam" id="PF04145">
    <property type="entry name" value="Ctr"/>
    <property type="match status" value="1"/>
</dbReference>
<keyword evidence="4" id="KW-0186">Copper</keyword>
<dbReference type="Proteomes" id="UP001213681">
    <property type="component" value="Unassembled WGS sequence"/>
</dbReference>
<keyword evidence="4" id="KW-0813">Transport</keyword>
<dbReference type="EMBL" id="JAPVEA010000004">
    <property type="protein sequence ID" value="KAJ5456024.1"/>
    <property type="molecule type" value="Genomic_DNA"/>
</dbReference>
<evidence type="ECO:0000313" key="6">
    <source>
        <dbReference type="Proteomes" id="UP001213681"/>
    </source>
</evidence>
<keyword evidence="2 4" id="KW-1133">Transmembrane helix</keyword>
<accession>A0AAD6G4G4</accession>
<feature type="transmembrane region" description="Helical" evidence="4">
    <location>
        <begin position="23"/>
        <end position="46"/>
    </location>
</feature>
<reference evidence="5" key="1">
    <citation type="submission" date="2022-12" db="EMBL/GenBank/DDBJ databases">
        <authorList>
            <person name="Petersen C."/>
        </authorList>
    </citation>
    <scope>NUCLEOTIDE SEQUENCE</scope>
    <source>
        <strain evidence="5">IBT 16125</strain>
    </source>
</reference>
<proteinExistence type="inferred from homology"/>
<evidence type="ECO:0000313" key="5">
    <source>
        <dbReference type="EMBL" id="KAJ5456024.1"/>
    </source>
</evidence>
<keyword evidence="4" id="KW-0406">Ion transport</keyword>
<dbReference type="GeneID" id="81597913"/>
<keyword evidence="3 4" id="KW-0472">Membrane</keyword>
<comment type="caution">
    <text evidence="5">The sequence shown here is derived from an EMBL/GenBank/DDBJ whole genome shotgun (WGS) entry which is preliminary data.</text>
</comment>
<dbReference type="AlphaFoldDB" id="A0AAD6G4G4"/>
<comment type="subcellular location">
    <subcellularLocation>
        <location evidence="4">Membrane</location>
        <topology evidence="4">Multi-pass membrane protein</topology>
    </subcellularLocation>
</comment>
<keyword evidence="1 4" id="KW-0812">Transmembrane</keyword>
<evidence type="ECO:0000256" key="1">
    <source>
        <dbReference type="ARBA" id="ARBA00022692"/>
    </source>
</evidence>
<keyword evidence="4" id="KW-0187">Copper transport</keyword>
<name>A0AAD6G4G4_9EURO</name>
<dbReference type="GO" id="GO:0005375">
    <property type="term" value="F:copper ion transmembrane transporter activity"/>
    <property type="evidence" value="ECO:0007669"/>
    <property type="project" value="UniProtKB-UniRule"/>
</dbReference>
<reference evidence="5" key="2">
    <citation type="journal article" date="2023" name="IMA Fungus">
        <title>Comparative genomic study of the Penicillium genus elucidates a diverse pangenome and 15 lateral gene transfer events.</title>
        <authorList>
            <person name="Petersen C."/>
            <person name="Sorensen T."/>
            <person name="Nielsen M.R."/>
            <person name="Sondergaard T.E."/>
            <person name="Sorensen J.L."/>
            <person name="Fitzpatrick D.A."/>
            <person name="Frisvad J.C."/>
            <person name="Nielsen K.L."/>
        </authorList>
    </citation>
    <scope>NUCLEOTIDE SEQUENCE</scope>
    <source>
        <strain evidence="5">IBT 16125</strain>
    </source>
</reference>
<evidence type="ECO:0000256" key="2">
    <source>
        <dbReference type="ARBA" id="ARBA00022989"/>
    </source>
</evidence>
<evidence type="ECO:0000256" key="3">
    <source>
        <dbReference type="ARBA" id="ARBA00023136"/>
    </source>
</evidence>
<organism evidence="5 6">
    <name type="scientific">Penicillium daleae</name>
    <dbReference type="NCBI Taxonomy" id="63821"/>
    <lineage>
        <taxon>Eukaryota</taxon>
        <taxon>Fungi</taxon>
        <taxon>Dikarya</taxon>
        <taxon>Ascomycota</taxon>
        <taxon>Pezizomycotina</taxon>
        <taxon>Eurotiomycetes</taxon>
        <taxon>Eurotiomycetidae</taxon>
        <taxon>Eurotiales</taxon>
        <taxon>Aspergillaceae</taxon>
        <taxon>Penicillium</taxon>
    </lineage>
</organism>
<protein>
    <recommendedName>
        <fullName evidence="4">Copper transport protein</fullName>
    </recommendedName>
</protein>
<dbReference type="RefSeq" id="XP_056768397.1">
    <property type="nucleotide sequence ID" value="XM_056907670.1"/>
</dbReference>
<dbReference type="InterPro" id="IPR007274">
    <property type="entry name" value="Cop_transporter"/>
</dbReference>